<accession>A0ABX0JLA8</accession>
<sequence>MNVCLSLSLTAFLTIAIFPVAARADSAWMASGCGTEPSVPDLDVSSVDKYNSSVDRAAAYEKAARVYNTCVAKEANRQETVASNEARDKINHIHEGSTAVQKRIAASFTKITTTLKSAGTKFSK</sequence>
<evidence type="ECO:0000256" key="1">
    <source>
        <dbReference type="SAM" id="SignalP"/>
    </source>
</evidence>
<feature type="signal peptide" evidence="1">
    <location>
        <begin position="1"/>
        <end position="24"/>
    </location>
</feature>
<gene>
    <name evidence="2" type="ORF">GOB93_03925</name>
</gene>
<organism evidence="2 3">
    <name type="scientific">Acetobacter musti</name>
    <dbReference type="NCBI Taxonomy" id="864732"/>
    <lineage>
        <taxon>Bacteria</taxon>
        <taxon>Pseudomonadati</taxon>
        <taxon>Pseudomonadota</taxon>
        <taxon>Alphaproteobacteria</taxon>
        <taxon>Acetobacterales</taxon>
        <taxon>Acetobacteraceae</taxon>
        <taxon>Acetobacter</taxon>
    </lineage>
</organism>
<proteinExistence type="predicted"/>
<evidence type="ECO:0000313" key="2">
    <source>
        <dbReference type="EMBL" id="NHN83790.1"/>
    </source>
</evidence>
<comment type="caution">
    <text evidence="2">The sequence shown here is derived from an EMBL/GenBank/DDBJ whole genome shotgun (WGS) entry which is preliminary data.</text>
</comment>
<keyword evidence="3" id="KW-1185">Reference proteome</keyword>
<evidence type="ECO:0000313" key="3">
    <source>
        <dbReference type="Proteomes" id="UP000635278"/>
    </source>
</evidence>
<protein>
    <submittedName>
        <fullName evidence="2">Uncharacterized protein</fullName>
    </submittedName>
</protein>
<reference evidence="2 3" key="1">
    <citation type="journal article" date="2020" name="Int. J. Syst. Evol. Microbiol.">
        <title>Novel acetic acid bacteria from cider fermentations: Acetobacter conturbans sp. nov. and Acetobacter fallax sp. nov.</title>
        <authorList>
            <person name="Sombolestani A.S."/>
            <person name="Cleenwerck I."/>
            <person name="Cnockaert M."/>
            <person name="Borremans W."/>
            <person name="Wieme A.D."/>
            <person name="De Vuyst L."/>
            <person name="Vandamme P."/>
        </authorList>
    </citation>
    <scope>NUCLEOTIDE SEQUENCE [LARGE SCALE GENOMIC DNA]</scope>
    <source>
        <strain evidence="2 3">LMG 30640</strain>
    </source>
</reference>
<dbReference type="EMBL" id="WOTB01000003">
    <property type="protein sequence ID" value="NHN83790.1"/>
    <property type="molecule type" value="Genomic_DNA"/>
</dbReference>
<feature type="chain" id="PRO_5047189679" evidence="1">
    <location>
        <begin position="25"/>
        <end position="124"/>
    </location>
</feature>
<keyword evidence="1" id="KW-0732">Signal</keyword>
<dbReference type="Proteomes" id="UP000635278">
    <property type="component" value="Unassembled WGS sequence"/>
</dbReference>
<name>A0ABX0JLA8_9PROT</name>
<dbReference type="RefSeq" id="WP_173582207.1">
    <property type="nucleotide sequence ID" value="NZ_WOTB01000003.1"/>
</dbReference>